<dbReference type="AlphaFoldDB" id="A0A411Z7P2"/>
<dbReference type="InterPro" id="IPR050595">
    <property type="entry name" value="Bact_response_regulator"/>
</dbReference>
<gene>
    <name evidence="4" type="ORF">D1012_02615</name>
</gene>
<dbReference type="CDD" id="cd17546">
    <property type="entry name" value="REC_hyHK_CKI1_RcsC-like"/>
    <property type="match status" value="1"/>
</dbReference>
<dbReference type="Pfam" id="PF00072">
    <property type="entry name" value="Response_reg"/>
    <property type="match status" value="1"/>
</dbReference>
<dbReference type="SUPFAM" id="SSF52172">
    <property type="entry name" value="CheY-like"/>
    <property type="match status" value="1"/>
</dbReference>
<dbReference type="EMBL" id="QWEY01000001">
    <property type="protein sequence ID" value="RGP39022.1"/>
    <property type="molecule type" value="Genomic_DNA"/>
</dbReference>
<dbReference type="PANTHER" id="PTHR44591">
    <property type="entry name" value="STRESS RESPONSE REGULATOR PROTEIN 1"/>
    <property type="match status" value="1"/>
</dbReference>
<keyword evidence="5" id="KW-1185">Reference proteome</keyword>
<dbReference type="InterPro" id="IPR001789">
    <property type="entry name" value="Sig_transdc_resp-reg_receiver"/>
</dbReference>
<dbReference type="InterPro" id="IPR011006">
    <property type="entry name" value="CheY-like_superfamily"/>
</dbReference>
<evidence type="ECO:0000313" key="5">
    <source>
        <dbReference type="Proteomes" id="UP000284547"/>
    </source>
</evidence>
<proteinExistence type="predicted"/>
<dbReference type="Proteomes" id="UP000284547">
    <property type="component" value="Unassembled WGS sequence"/>
</dbReference>
<dbReference type="RefSeq" id="WP_118149748.1">
    <property type="nucleotide sequence ID" value="NZ_QWEY01000001.1"/>
</dbReference>
<dbReference type="Gene3D" id="3.40.50.2300">
    <property type="match status" value="1"/>
</dbReference>
<evidence type="ECO:0000313" key="4">
    <source>
        <dbReference type="EMBL" id="RGP39022.1"/>
    </source>
</evidence>
<evidence type="ECO:0000259" key="3">
    <source>
        <dbReference type="PROSITE" id="PS50110"/>
    </source>
</evidence>
<dbReference type="GO" id="GO:0000160">
    <property type="term" value="P:phosphorelay signal transduction system"/>
    <property type="evidence" value="ECO:0007669"/>
    <property type="project" value="InterPro"/>
</dbReference>
<accession>A0A411Z7P2</accession>
<dbReference type="PANTHER" id="PTHR44591:SF3">
    <property type="entry name" value="RESPONSE REGULATORY DOMAIN-CONTAINING PROTEIN"/>
    <property type="match status" value="1"/>
</dbReference>
<protein>
    <submittedName>
        <fullName evidence="4">Response regulator</fullName>
    </submittedName>
</protein>
<sequence>MLGVHSSRHRCRRMKWSKSRGEFTAMTQSGDQSPAVVLLAEDDEINQQIVRHLLADFPFIDLVIAGDGKVALEAAISQPFDLMIFDRNMPLISGDRVIRHLKAARTINTATPMIQFTADADRTSTNPRPGDQADAVIPKPIQSEVFRNTVLRLLGRGVEPEARKIFG</sequence>
<evidence type="ECO:0000256" key="1">
    <source>
        <dbReference type="ARBA" id="ARBA00022553"/>
    </source>
</evidence>
<keyword evidence="1 2" id="KW-0597">Phosphoprotein</keyword>
<reference evidence="4 5" key="1">
    <citation type="submission" date="2018-08" db="EMBL/GenBank/DDBJ databases">
        <title>Flavobacterium tibetense sp. nov., isolated from a wetland YonghuCo on Tibetan Plateau.</title>
        <authorList>
            <person name="Phurbu D."/>
            <person name="Lu H."/>
            <person name="Xing P."/>
        </authorList>
    </citation>
    <scope>NUCLEOTIDE SEQUENCE [LARGE SCALE GENOMIC DNA]</scope>
    <source>
        <strain evidence="4 5">DJC</strain>
    </source>
</reference>
<feature type="modified residue" description="4-aspartylphosphate" evidence="2">
    <location>
        <position position="86"/>
    </location>
</feature>
<comment type="caution">
    <text evidence="4">The sequence shown here is derived from an EMBL/GenBank/DDBJ whole genome shotgun (WGS) entry which is preliminary data.</text>
</comment>
<organism evidence="4 5">
    <name type="scientific">Pseudotabrizicola alkalilacus</name>
    <dbReference type="NCBI Taxonomy" id="2305252"/>
    <lineage>
        <taxon>Bacteria</taxon>
        <taxon>Pseudomonadati</taxon>
        <taxon>Pseudomonadota</taxon>
        <taxon>Alphaproteobacteria</taxon>
        <taxon>Rhodobacterales</taxon>
        <taxon>Paracoccaceae</taxon>
        <taxon>Pseudotabrizicola</taxon>
    </lineage>
</organism>
<dbReference type="OrthoDB" id="9793549at2"/>
<dbReference type="SMART" id="SM00448">
    <property type="entry name" value="REC"/>
    <property type="match status" value="1"/>
</dbReference>
<feature type="domain" description="Response regulatory" evidence="3">
    <location>
        <begin position="36"/>
        <end position="154"/>
    </location>
</feature>
<evidence type="ECO:0000256" key="2">
    <source>
        <dbReference type="PROSITE-ProRule" id="PRU00169"/>
    </source>
</evidence>
<name>A0A411Z7P2_9RHOB</name>
<dbReference type="PROSITE" id="PS50110">
    <property type="entry name" value="RESPONSE_REGULATORY"/>
    <property type="match status" value="1"/>
</dbReference>